<dbReference type="InterPro" id="IPR006115">
    <property type="entry name" value="6PGDH_NADP-bd"/>
</dbReference>
<dbReference type="EMBL" id="JAAXPJ010000002">
    <property type="protein sequence ID" value="NKZ10820.1"/>
    <property type="molecule type" value="Genomic_DNA"/>
</dbReference>
<evidence type="ECO:0000256" key="4">
    <source>
        <dbReference type="PIRSR" id="PIRSR000103-1"/>
    </source>
</evidence>
<keyword evidence="3" id="KW-0520">NAD</keyword>
<comment type="similarity">
    <text evidence="1">Belongs to the HIBADH-related family.</text>
</comment>
<evidence type="ECO:0000256" key="5">
    <source>
        <dbReference type="SAM" id="MobiDB-lite"/>
    </source>
</evidence>
<evidence type="ECO:0000313" key="8">
    <source>
        <dbReference type="EMBL" id="NKZ10820.1"/>
    </source>
</evidence>
<accession>A0A7X6MLJ8</accession>
<evidence type="ECO:0000313" key="9">
    <source>
        <dbReference type="Proteomes" id="UP000518188"/>
    </source>
</evidence>
<dbReference type="PANTHER" id="PTHR43060">
    <property type="entry name" value="3-HYDROXYISOBUTYRATE DEHYDROGENASE-LIKE 1, MITOCHONDRIAL-RELATED"/>
    <property type="match status" value="1"/>
</dbReference>
<feature type="active site" evidence="4">
    <location>
        <position position="177"/>
    </location>
</feature>
<dbReference type="PIRSF" id="PIRSF000103">
    <property type="entry name" value="HIBADH"/>
    <property type="match status" value="1"/>
</dbReference>
<dbReference type="SUPFAM" id="SSF51735">
    <property type="entry name" value="NAD(P)-binding Rossmann-fold domains"/>
    <property type="match status" value="1"/>
</dbReference>
<keyword evidence="2" id="KW-0560">Oxidoreductase</keyword>
<dbReference type="Gene3D" id="3.40.50.720">
    <property type="entry name" value="NAD(P)-binding Rossmann-like Domain"/>
    <property type="match status" value="1"/>
</dbReference>
<dbReference type="RefSeq" id="WP_084621801.1">
    <property type="nucleotide sequence ID" value="NZ_HG322951.1"/>
</dbReference>
<evidence type="ECO:0000256" key="1">
    <source>
        <dbReference type="ARBA" id="ARBA00009080"/>
    </source>
</evidence>
<dbReference type="GO" id="GO:0050661">
    <property type="term" value="F:NADP binding"/>
    <property type="evidence" value="ECO:0007669"/>
    <property type="project" value="InterPro"/>
</dbReference>
<gene>
    <name evidence="8" type="ORF">HGA11_07495</name>
</gene>
<dbReference type="Proteomes" id="UP000518188">
    <property type="component" value="Unassembled WGS sequence"/>
</dbReference>
<reference evidence="8 9" key="1">
    <citation type="submission" date="2020-04" db="EMBL/GenBank/DDBJ databases">
        <title>MicrobeNet Type strains.</title>
        <authorList>
            <person name="Nicholson A.C."/>
        </authorList>
    </citation>
    <scope>NUCLEOTIDE SEQUENCE [LARGE SCALE GENOMIC DNA]</scope>
    <source>
        <strain evidence="8 9">ATCC 700731</strain>
    </source>
</reference>
<comment type="caution">
    <text evidence="8">The sequence shown here is derived from an EMBL/GenBank/DDBJ whole genome shotgun (WGS) entry which is preliminary data.</text>
</comment>
<dbReference type="Pfam" id="PF03446">
    <property type="entry name" value="NAD_binding_2"/>
    <property type="match status" value="1"/>
</dbReference>
<evidence type="ECO:0000259" key="6">
    <source>
        <dbReference type="Pfam" id="PF03446"/>
    </source>
</evidence>
<evidence type="ECO:0000259" key="7">
    <source>
        <dbReference type="Pfam" id="PF14833"/>
    </source>
</evidence>
<dbReference type="InterPro" id="IPR036291">
    <property type="entry name" value="NAD(P)-bd_dom_sf"/>
</dbReference>
<name>A0A7X6MLJ8_9MYCO</name>
<dbReference type="GO" id="GO:0016491">
    <property type="term" value="F:oxidoreductase activity"/>
    <property type="evidence" value="ECO:0007669"/>
    <property type="project" value="UniProtKB-KW"/>
</dbReference>
<dbReference type="SUPFAM" id="SSF48179">
    <property type="entry name" value="6-phosphogluconate dehydrogenase C-terminal domain-like"/>
    <property type="match status" value="1"/>
</dbReference>
<organism evidence="8 9">
    <name type="scientific">Mycolicibacterium septicum DSM 44393</name>
    <dbReference type="NCBI Taxonomy" id="1341646"/>
    <lineage>
        <taxon>Bacteria</taxon>
        <taxon>Bacillati</taxon>
        <taxon>Actinomycetota</taxon>
        <taxon>Actinomycetes</taxon>
        <taxon>Mycobacteriales</taxon>
        <taxon>Mycobacteriaceae</taxon>
        <taxon>Mycolicibacterium</taxon>
    </lineage>
</organism>
<feature type="region of interest" description="Disordered" evidence="5">
    <location>
        <begin position="276"/>
        <end position="304"/>
    </location>
</feature>
<dbReference type="AlphaFoldDB" id="A0A7X6MLJ8"/>
<sequence>MTKHQSALHPDAAVTFVGLGMIGRHMALRVAAHGFRVTGVDPMPAAHEWAQGKGIAATSSLVQAPSPDVVIVMVATPEQMAAVVDDALHVTVAGERWILMSTVGPDAIQKQALRLSRAGAHVIDVPVTGGVARARTGDLTLFAAGSKADLDAVSPVLEAMGKIREVGGEVGAGQSFKLVNQLLCTIHIVAAAEALALADRLKLDPARVLTILQEGSAASWMLSSRGPRMLAGADFEPTSTVGIFVKDSALVEDAARTVGASVPLLQAARDRFNMASDSGLTSRDDSSVIETYPPKPKNPLRQGS</sequence>
<proteinExistence type="inferred from homology"/>
<dbReference type="InterPro" id="IPR008927">
    <property type="entry name" value="6-PGluconate_DH-like_C_sf"/>
</dbReference>
<dbReference type="GO" id="GO:0051287">
    <property type="term" value="F:NAD binding"/>
    <property type="evidence" value="ECO:0007669"/>
    <property type="project" value="InterPro"/>
</dbReference>
<dbReference type="InterPro" id="IPR029154">
    <property type="entry name" value="HIBADH-like_NADP-bd"/>
</dbReference>
<evidence type="ECO:0000256" key="3">
    <source>
        <dbReference type="ARBA" id="ARBA00023027"/>
    </source>
</evidence>
<dbReference type="Pfam" id="PF14833">
    <property type="entry name" value="NAD_binding_11"/>
    <property type="match status" value="1"/>
</dbReference>
<dbReference type="InterPro" id="IPR015815">
    <property type="entry name" value="HIBADH-related"/>
</dbReference>
<feature type="domain" description="6-phosphogluconate dehydrogenase NADP-binding" evidence="6">
    <location>
        <begin position="14"/>
        <end position="162"/>
    </location>
</feature>
<protein>
    <submittedName>
        <fullName evidence="8">NAD(P)-dependent oxidoreductase</fullName>
    </submittedName>
</protein>
<dbReference type="Gene3D" id="1.10.1040.10">
    <property type="entry name" value="N-(1-d-carboxylethyl)-l-norvaline Dehydrogenase, domain 2"/>
    <property type="match status" value="1"/>
</dbReference>
<feature type="domain" description="3-hydroxyisobutyrate dehydrogenase-like NAD-binding" evidence="7">
    <location>
        <begin position="171"/>
        <end position="291"/>
    </location>
</feature>
<dbReference type="InterPro" id="IPR013328">
    <property type="entry name" value="6PGD_dom2"/>
</dbReference>
<evidence type="ECO:0000256" key="2">
    <source>
        <dbReference type="ARBA" id="ARBA00023002"/>
    </source>
</evidence>